<evidence type="ECO:0000256" key="3">
    <source>
        <dbReference type="ARBA" id="ARBA00022475"/>
    </source>
</evidence>
<evidence type="ECO:0000313" key="10">
    <source>
        <dbReference type="Proteomes" id="UP000523079"/>
    </source>
</evidence>
<keyword evidence="2 7" id="KW-0813">Transport</keyword>
<dbReference type="InterPro" id="IPR035906">
    <property type="entry name" value="MetI-like_sf"/>
</dbReference>
<protein>
    <submittedName>
        <fullName evidence="9">ABC-type glycerol-3-phosphate transport system permease component</fullName>
    </submittedName>
</protein>
<dbReference type="PROSITE" id="PS50928">
    <property type="entry name" value="ABC_TM1"/>
    <property type="match status" value="1"/>
</dbReference>
<dbReference type="CDD" id="cd06261">
    <property type="entry name" value="TM_PBP2"/>
    <property type="match status" value="1"/>
</dbReference>
<dbReference type="RefSeq" id="WP_182561146.1">
    <property type="nucleotide sequence ID" value="NZ_JACGWT010000005.1"/>
</dbReference>
<dbReference type="AlphaFoldDB" id="A0A7W3IUU3"/>
<gene>
    <name evidence="9" type="ORF">FHX74_003171</name>
</gene>
<feature type="transmembrane region" description="Helical" evidence="7">
    <location>
        <begin position="116"/>
        <end position="138"/>
    </location>
</feature>
<dbReference type="SUPFAM" id="SSF161098">
    <property type="entry name" value="MetI-like"/>
    <property type="match status" value="1"/>
</dbReference>
<dbReference type="PANTHER" id="PTHR43744">
    <property type="entry name" value="ABC TRANSPORTER PERMEASE PROTEIN MG189-RELATED-RELATED"/>
    <property type="match status" value="1"/>
</dbReference>
<name>A0A7W3IUU3_9ACTN</name>
<accession>A0A7W3IUU3</accession>
<comment type="subcellular location">
    <subcellularLocation>
        <location evidence="1 7">Cell membrane</location>
        <topology evidence="1 7">Multi-pass membrane protein</topology>
    </subcellularLocation>
</comment>
<keyword evidence="5 7" id="KW-1133">Transmembrane helix</keyword>
<dbReference type="Pfam" id="PF00528">
    <property type="entry name" value="BPD_transp_1"/>
    <property type="match status" value="1"/>
</dbReference>
<dbReference type="InterPro" id="IPR000515">
    <property type="entry name" value="MetI-like"/>
</dbReference>
<feature type="transmembrane region" description="Helical" evidence="7">
    <location>
        <begin position="79"/>
        <end position="104"/>
    </location>
</feature>
<organism evidence="9 10">
    <name type="scientific">Microlunatus kandeliicorticis</name>
    <dbReference type="NCBI Taxonomy" id="1759536"/>
    <lineage>
        <taxon>Bacteria</taxon>
        <taxon>Bacillati</taxon>
        <taxon>Actinomycetota</taxon>
        <taxon>Actinomycetes</taxon>
        <taxon>Propionibacteriales</taxon>
        <taxon>Propionibacteriaceae</taxon>
        <taxon>Microlunatus</taxon>
    </lineage>
</organism>
<feature type="transmembrane region" description="Helical" evidence="7">
    <location>
        <begin position="192"/>
        <end position="218"/>
    </location>
</feature>
<keyword evidence="3" id="KW-1003">Cell membrane</keyword>
<keyword evidence="6 7" id="KW-0472">Membrane</keyword>
<sequence length="290" mass="31190">MSAATLPGRRSATAGRALRKWSLPGHFVLAIIAVLTYVPAYFMIDNALRSGPAMQASPFALATEPKWHNFSLAWQASSFAYPGTIFIVVVSVVGIAITTLASAYAFARLRFREKEIWFYTVFGLLLIPGFITLIPLYVQMSDMGLIGTRWGLILPYLAGGQALGVVVLRSAIEAIPEELFEAAKIDGAGHAWMFFSVAVPLSMPLVIALALLNVVGLWGDYVLPSLILQGDSSTVSVAITSFTPPPMTPNLDSYNVQLAAFSIASVPIAVLVLVMMKYFVSGLSQSAVKL</sequence>
<keyword evidence="10" id="KW-1185">Reference proteome</keyword>
<evidence type="ECO:0000259" key="8">
    <source>
        <dbReference type="PROSITE" id="PS50928"/>
    </source>
</evidence>
<comment type="caution">
    <text evidence="9">The sequence shown here is derived from an EMBL/GenBank/DDBJ whole genome shotgun (WGS) entry which is preliminary data.</text>
</comment>
<evidence type="ECO:0000256" key="6">
    <source>
        <dbReference type="ARBA" id="ARBA00023136"/>
    </source>
</evidence>
<dbReference type="Gene3D" id="1.10.3720.10">
    <property type="entry name" value="MetI-like"/>
    <property type="match status" value="1"/>
</dbReference>
<dbReference type="PANTHER" id="PTHR43744:SF12">
    <property type="entry name" value="ABC TRANSPORTER PERMEASE PROTEIN MG189-RELATED"/>
    <property type="match status" value="1"/>
</dbReference>
<evidence type="ECO:0000256" key="1">
    <source>
        <dbReference type="ARBA" id="ARBA00004651"/>
    </source>
</evidence>
<dbReference type="Proteomes" id="UP000523079">
    <property type="component" value="Unassembled WGS sequence"/>
</dbReference>
<reference evidence="9 10" key="1">
    <citation type="submission" date="2020-07" db="EMBL/GenBank/DDBJ databases">
        <title>Sequencing the genomes of 1000 actinobacteria strains.</title>
        <authorList>
            <person name="Klenk H.-P."/>
        </authorList>
    </citation>
    <scope>NUCLEOTIDE SEQUENCE [LARGE SCALE GENOMIC DNA]</scope>
    <source>
        <strain evidence="9 10">DSM 100723</strain>
    </source>
</reference>
<dbReference type="EMBL" id="JACGWT010000005">
    <property type="protein sequence ID" value="MBA8795535.1"/>
    <property type="molecule type" value="Genomic_DNA"/>
</dbReference>
<feature type="transmembrane region" description="Helical" evidence="7">
    <location>
        <begin position="150"/>
        <end position="172"/>
    </location>
</feature>
<keyword evidence="4 7" id="KW-0812">Transmembrane</keyword>
<evidence type="ECO:0000256" key="2">
    <source>
        <dbReference type="ARBA" id="ARBA00022448"/>
    </source>
</evidence>
<feature type="domain" description="ABC transmembrane type-1" evidence="8">
    <location>
        <begin position="81"/>
        <end position="275"/>
    </location>
</feature>
<feature type="transmembrane region" description="Helical" evidence="7">
    <location>
        <begin position="21"/>
        <end position="44"/>
    </location>
</feature>
<feature type="transmembrane region" description="Helical" evidence="7">
    <location>
        <begin position="256"/>
        <end position="280"/>
    </location>
</feature>
<comment type="similarity">
    <text evidence="7">Belongs to the binding-protein-dependent transport system permease family.</text>
</comment>
<evidence type="ECO:0000313" key="9">
    <source>
        <dbReference type="EMBL" id="MBA8795535.1"/>
    </source>
</evidence>
<dbReference type="GO" id="GO:0005886">
    <property type="term" value="C:plasma membrane"/>
    <property type="evidence" value="ECO:0007669"/>
    <property type="project" value="UniProtKB-SubCell"/>
</dbReference>
<evidence type="ECO:0000256" key="4">
    <source>
        <dbReference type="ARBA" id="ARBA00022692"/>
    </source>
</evidence>
<proteinExistence type="inferred from homology"/>
<evidence type="ECO:0000256" key="5">
    <source>
        <dbReference type="ARBA" id="ARBA00022989"/>
    </source>
</evidence>
<evidence type="ECO:0000256" key="7">
    <source>
        <dbReference type="RuleBase" id="RU363032"/>
    </source>
</evidence>
<dbReference type="GO" id="GO:0055085">
    <property type="term" value="P:transmembrane transport"/>
    <property type="evidence" value="ECO:0007669"/>
    <property type="project" value="InterPro"/>
</dbReference>